<dbReference type="Pfam" id="PF00225">
    <property type="entry name" value="Kinesin"/>
    <property type="match status" value="1"/>
</dbReference>
<dbReference type="GO" id="GO:0005813">
    <property type="term" value="C:centrosome"/>
    <property type="evidence" value="ECO:0007669"/>
    <property type="project" value="UniProtKB-SubCell"/>
</dbReference>
<dbReference type="InterPro" id="IPR027640">
    <property type="entry name" value="Kinesin-like_fam"/>
</dbReference>
<keyword evidence="8 16" id="KW-0067">ATP-binding</keyword>
<keyword evidence="5" id="KW-0597">Phosphoprotein</keyword>
<dbReference type="GO" id="GO:0005874">
    <property type="term" value="C:microtubule"/>
    <property type="evidence" value="ECO:0007669"/>
    <property type="project" value="UniProtKB-KW"/>
</dbReference>
<keyword evidence="4" id="KW-0963">Cytoplasm</keyword>
<dbReference type="PANTHER" id="PTHR47972">
    <property type="entry name" value="KINESIN-LIKE PROTEIN KLP-3"/>
    <property type="match status" value="1"/>
</dbReference>
<sequence>MHQPVTVPGLDMSFLRQEPVFKTPMTFSPRNTGQRATPSRQELWKQELGLDALSDEDGHLSSDEEGMLAGEGGSCTLVEYQALQKELTERNQQRDDLLFKVKSLQDKNKQYKSRLGKEEENKKQQIKIMRKTHDHNLQEKQNLINNLQDVIDEQETRIFEMEAEKRGQTVTRTKKPSSGIQKLVEQINRLQVERGSLQEQLLTTQLNLEQAKLDAAEGQKFLQEKLQDQEKKRHQAENDLIRMRSEQGATDHEKQVQKLEIANERLQREVNDLRSRVHNLSLEEKSPSKVDRSELTKLETANDKLQNKILRLETELAIQAKKMAETRDHQQSGKDREIQTLERQIREKTLEINKLKAQPPQIVKQTVEVESQHSKQHLEQLNRQLRQLQAQLDTQKSENSNLQVQLGSCREAEKAAMEKLNSYEDEMEVVRSELTAEVSQLRRANQNAVQQAKKEVEVKTKTLTGKVTSMQQSLCQVRPLVSELLKDYSALKKEAHMFPMKLQASVRQVQREICKSISDISQTNQDLVRKYRHEMKLRKKYHNELVELKGNIRVLCRVRPVIREDGEGPSARQVVTFDQEDDGIVNCLHKGRWQTFELDRVFTQQSTQEEVFEEVRSLVVSCLDGYNICIFAYGQTGSGKTYTMEGPPSSRGINQRALGELFQIVEEGNKDWSYSITVNVIEIYNEMVRDLLGSDPTEKLDIKLHNEGGLHVPGLTYTQVDCLDDVNDVFQVAINNRATACTNMNEHSSRSHALLIVTVEGTNITTGAKIIGKLNLVDLAGSERVHKSQAAGDRLKEAQNINKSLSALGDVIHSLRSKQPHVPYRNSKLTYLLQESLGGDSKTLMVVQVAPVEKNVAETLASLNFAQRVRTVELGQATQKTETAEMAQLKERLGQLEQDPTSPYFQSPGRNGRTPRGTPTGTTSRLPTSKRRL</sequence>
<feature type="binding site" evidence="16">
    <location>
        <begin position="634"/>
        <end position="641"/>
    </location>
    <ligand>
        <name>ATP</name>
        <dbReference type="ChEBI" id="CHEBI:30616"/>
    </ligand>
</feature>
<dbReference type="AlphaFoldDB" id="A0A9J7MTM5"/>
<dbReference type="GO" id="GO:0008017">
    <property type="term" value="F:microtubule binding"/>
    <property type="evidence" value="ECO:0000318"/>
    <property type="project" value="GO_Central"/>
</dbReference>
<comment type="similarity">
    <text evidence="16 17">Belongs to the TRAFAC class myosin-kinesin ATPase superfamily. Kinesin family.</text>
</comment>
<dbReference type="PANTHER" id="PTHR47972:SF28">
    <property type="entry name" value="KINESIN-LIKE PROTEIN KLP-3"/>
    <property type="match status" value="1"/>
</dbReference>
<feature type="region of interest" description="Disordered" evidence="19">
    <location>
        <begin position="892"/>
        <end position="933"/>
    </location>
</feature>
<evidence type="ECO:0000256" key="9">
    <source>
        <dbReference type="ARBA" id="ARBA00022949"/>
    </source>
</evidence>
<comment type="subcellular location">
    <subcellularLocation>
        <location evidence="3">Cell junction</location>
        <location evidence="3">Adherens junction</location>
    </subcellularLocation>
    <subcellularLocation>
        <location evidence="2">Cytoplasm</location>
        <location evidence="2">Cytoskeleton</location>
        <location evidence="2">Microtubule organizing center</location>
        <location evidence="2">Centrosome</location>
    </subcellularLocation>
    <subcellularLocation>
        <location evidence="1">Cytoplasmic vesicle membrane</location>
        <topology evidence="1">Peripheral membrane protein</topology>
    </subcellularLocation>
</comment>
<keyword evidence="13" id="KW-0206">Cytoskeleton</keyword>
<evidence type="ECO:0000313" key="22">
    <source>
        <dbReference type="RefSeq" id="XP_035679416.1"/>
    </source>
</evidence>
<evidence type="ECO:0000313" key="21">
    <source>
        <dbReference type="Proteomes" id="UP000001554"/>
    </source>
</evidence>
<dbReference type="InterPro" id="IPR019821">
    <property type="entry name" value="Kinesin_motor_CS"/>
</dbReference>
<feature type="domain" description="Kinesin motor" evidence="20">
    <location>
        <begin position="551"/>
        <end position="872"/>
    </location>
</feature>
<dbReference type="GO" id="GO:0003777">
    <property type="term" value="F:microtubule motor activity"/>
    <property type="evidence" value="ECO:0007669"/>
    <property type="project" value="InterPro"/>
</dbReference>
<keyword evidence="11" id="KW-0472">Membrane</keyword>
<dbReference type="Gene3D" id="3.40.850.10">
    <property type="entry name" value="Kinesin motor domain"/>
    <property type="match status" value="1"/>
</dbReference>
<keyword evidence="7 16" id="KW-0547">Nucleotide-binding</keyword>
<evidence type="ECO:0000256" key="5">
    <source>
        <dbReference type="ARBA" id="ARBA00022553"/>
    </source>
</evidence>
<evidence type="ECO:0000256" key="8">
    <source>
        <dbReference type="ARBA" id="ARBA00022840"/>
    </source>
</evidence>
<keyword evidence="6 17" id="KW-0493">Microtubule</keyword>
<evidence type="ECO:0000256" key="17">
    <source>
        <dbReference type="RuleBase" id="RU000394"/>
    </source>
</evidence>
<evidence type="ECO:0000256" key="2">
    <source>
        <dbReference type="ARBA" id="ARBA00004300"/>
    </source>
</evidence>
<feature type="coiled-coil region" evidence="18">
    <location>
        <begin position="94"/>
        <end position="451"/>
    </location>
</feature>
<dbReference type="Proteomes" id="UP000001554">
    <property type="component" value="Chromosome 6"/>
</dbReference>
<dbReference type="GO" id="GO:0005524">
    <property type="term" value="F:ATP binding"/>
    <property type="evidence" value="ECO:0007669"/>
    <property type="project" value="UniProtKB-UniRule"/>
</dbReference>
<evidence type="ECO:0000256" key="4">
    <source>
        <dbReference type="ARBA" id="ARBA00022490"/>
    </source>
</evidence>
<dbReference type="SUPFAM" id="SSF52540">
    <property type="entry name" value="P-loop containing nucleoside triphosphate hydrolases"/>
    <property type="match status" value="1"/>
</dbReference>
<dbReference type="GeneID" id="118417800"/>
<keyword evidence="21" id="KW-1185">Reference proteome</keyword>
<dbReference type="RefSeq" id="XP_035679416.1">
    <property type="nucleotide sequence ID" value="XM_035823523.1"/>
</dbReference>
<evidence type="ECO:0000259" key="20">
    <source>
        <dbReference type="PROSITE" id="PS50067"/>
    </source>
</evidence>
<dbReference type="FunFam" id="3.40.850.10:FF:000022">
    <property type="entry name" value="Kinesin-like protein"/>
    <property type="match status" value="1"/>
</dbReference>
<evidence type="ECO:0000256" key="19">
    <source>
        <dbReference type="SAM" id="MobiDB-lite"/>
    </source>
</evidence>
<keyword evidence="9" id="KW-0965">Cell junction</keyword>
<dbReference type="GO" id="GO:0005871">
    <property type="term" value="C:kinesin complex"/>
    <property type="evidence" value="ECO:0007669"/>
    <property type="project" value="UniProtKB-ARBA"/>
</dbReference>
<evidence type="ECO:0000256" key="7">
    <source>
        <dbReference type="ARBA" id="ARBA00022741"/>
    </source>
</evidence>
<dbReference type="PROSITE" id="PS50067">
    <property type="entry name" value="KINESIN_MOTOR_2"/>
    <property type="match status" value="1"/>
</dbReference>
<dbReference type="PRINTS" id="PR00380">
    <property type="entry name" value="KINESINHEAVY"/>
</dbReference>
<evidence type="ECO:0000256" key="14">
    <source>
        <dbReference type="ARBA" id="ARBA00023329"/>
    </source>
</evidence>
<evidence type="ECO:0000256" key="1">
    <source>
        <dbReference type="ARBA" id="ARBA00004284"/>
    </source>
</evidence>
<proteinExistence type="inferred from homology"/>
<dbReference type="OMA" id="WSYTVTV"/>
<evidence type="ECO:0000256" key="3">
    <source>
        <dbReference type="ARBA" id="ARBA00004536"/>
    </source>
</evidence>
<gene>
    <name evidence="22" type="primary">LOC118417800</name>
</gene>
<feature type="compositionally biased region" description="Low complexity" evidence="19">
    <location>
        <begin position="907"/>
        <end position="927"/>
    </location>
</feature>
<dbReference type="GO" id="GO:0007017">
    <property type="term" value="P:microtubule-based process"/>
    <property type="evidence" value="ECO:0000318"/>
    <property type="project" value="GO_Central"/>
</dbReference>
<dbReference type="CDD" id="cd01366">
    <property type="entry name" value="KISc_C_terminal"/>
    <property type="match status" value="1"/>
</dbReference>
<dbReference type="OrthoDB" id="3176171at2759"/>
<keyword evidence="10 18" id="KW-0175">Coiled coil</keyword>
<dbReference type="SMART" id="SM00129">
    <property type="entry name" value="KISc"/>
    <property type="match status" value="1"/>
</dbReference>
<accession>A0A9J7MTM5</accession>
<evidence type="ECO:0000256" key="11">
    <source>
        <dbReference type="ARBA" id="ARBA00023136"/>
    </source>
</evidence>
<evidence type="ECO:0000256" key="6">
    <source>
        <dbReference type="ARBA" id="ARBA00022701"/>
    </source>
</evidence>
<dbReference type="GO" id="GO:0007018">
    <property type="term" value="P:microtubule-based movement"/>
    <property type="evidence" value="ECO:0007669"/>
    <property type="project" value="InterPro"/>
</dbReference>
<evidence type="ECO:0000256" key="18">
    <source>
        <dbReference type="SAM" id="Coils"/>
    </source>
</evidence>
<dbReference type="PROSITE" id="PS00411">
    <property type="entry name" value="KINESIN_MOTOR_1"/>
    <property type="match status" value="1"/>
</dbReference>
<organism evidence="21 22">
    <name type="scientific">Branchiostoma floridae</name>
    <name type="common">Florida lancelet</name>
    <name type="synonym">Amphioxus</name>
    <dbReference type="NCBI Taxonomy" id="7739"/>
    <lineage>
        <taxon>Eukaryota</taxon>
        <taxon>Metazoa</taxon>
        <taxon>Chordata</taxon>
        <taxon>Cephalochordata</taxon>
        <taxon>Leptocardii</taxon>
        <taxon>Amphioxiformes</taxon>
        <taxon>Branchiostomatidae</taxon>
        <taxon>Branchiostoma</taxon>
    </lineage>
</organism>
<keyword evidence="14" id="KW-0968">Cytoplasmic vesicle</keyword>
<evidence type="ECO:0000256" key="16">
    <source>
        <dbReference type="PROSITE-ProRule" id="PRU00283"/>
    </source>
</evidence>
<name>A0A9J7MTM5_BRAFL</name>
<protein>
    <recommendedName>
        <fullName evidence="17">Kinesin-like protein</fullName>
    </recommendedName>
</protein>
<evidence type="ECO:0000256" key="10">
    <source>
        <dbReference type="ARBA" id="ARBA00023054"/>
    </source>
</evidence>
<dbReference type="InterPro" id="IPR036961">
    <property type="entry name" value="Kinesin_motor_dom_sf"/>
</dbReference>
<keyword evidence="12 16" id="KW-0505">Motor protein</keyword>
<comment type="function">
    <text evidence="15">Minus-end microtubule-dependent motor protein. Involved in apically targeted transport. Required for zonula adherens maintenance.</text>
</comment>
<dbReference type="InterPro" id="IPR001752">
    <property type="entry name" value="Kinesin_motor_dom"/>
</dbReference>
<dbReference type="GO" id="GO:0015630">
    <property type="term" value="C:microtubule cytoskeleton"/>
    <property type="evidence" value="ECO:0000318"/>
    <property type="project" value="GO_Central"/>
</dbReference>
<dbReference type="GO" id="GO:0030659">
    <property type="term" value="C:cytoplasmic vesicle membrane"/>
    <property type="evidence" value="ECO:0007669"/>
    <property type="project" value="UniProtKB-SubCell"/>
</dbReference>
<dbReference type="GO" id="GO:0005912">
    <property type="term" value="C:adherens junction"/>
    <property type="evidence" value="ECO:0007669"/>
    <property type="project" value="UniProtKB-SubCell"/>
</dbReference>
<dbReference type="InterPro" id="IPR027417">
    <property type="entry name" value="P-loop_NTPase"/>
</dbReference>
<evidence type="ECO:0000256" key="13">
    <source>
        <dbReference type="ARBA" id="ARBA00023212"/>
    </source>
</evidence>
<reference evidence="22" key="2">
    <citation type="submission" date="2025-08" db="UniProtKB">
        <authorList>
            <consortium name="RefSeq"/>
        </authorList>
    </citation>
    <scope>IDENTIFICATION</scope>
    <source>
        <strain evidence="22">S238N-H82</strain>
        <tissue evidence="22">Testes</tissue>
    </source>
</reference>
<evidence type="ECO:0000256" key="15">
    <source>
        <dbReference type="ARBA" id="ARBA00060102"/>
    </source>
</evidence>
<reference evidence="21" key="1">
    <citation type="journal article" date="2020" name="Nat. Ecol. Evol.">
        <title>Deeply conserved synteny resolves early events in vertebrate evolution.</title>
        <authorList>
            <person name="Simakov O."/>
            <person name="Marletaz F."/>
            <person name="Yue J.X."/>
            <person name="O'Connell B."/>
            <person name="Jenkins J."/>
            <person name="Brandt A."/>
            <person name="Calef R."/>
            <person name="Tung C.H."/>
            <person name="Huang T.K."/>
            <person name="Schmutz J."/>
            <person name="Satoh N."/>
            <person name="Yu J.K."/>
            <person name="Putnam N.H."/>
            <person name="Green R.E."/>
            <person name="Rokhsar D.S."/>
        </authorList>
    </citation>
    <scope>NUCLEOTIDE SEQUENCE [LARGE SCALE GENOMIC DNA]</scope>
    <source>
        <strain evidence="21">S238N-H82</strain>
    </source>
</reference>
<dbReference type="KEGG" id="bfo:118417800"/>
<evidence type="ECO:0000256" key="12">
    <source>
        <dbReference type="ARBA" id="ARBA00023175"/>
    </source>
</evidence>